<reference evidence="2 3" key="1">
    <citation type="submission" date="2016-12" db="EMBL/GenBank/DDBJ databases">
        <title>Complete genome sequence of Microbacterium aurum KACC 15219.</title>
        <authorList>
            <person name="Jung Y."/>
            <person name="Shin J.-H."/>
            <person name="Lee Y.-J."/>
            <person name="Yi H."/>
            <person name="Bahn Y.-S."/>
            <person name="Kim J.F."/>
            <person name="Lee D.-W."/>
        </authorList>
    </citation>
    <scope>NUCLEOTIDE SEQUENCE [LARGE SCALE GENOMIC DNA]</scope>
    <source>
        <strain evidence="2 3">KACC 15219</strain>
    </source>
</reference>
<dbReference type="KEGG" id="maur:BOH66_08745"/>
<organism evidence="2 3">
    <name type="scientific">Microbacterium aurum</name>
    <dbReference type="NCBI Taxonomy" id="36805"/>
    <lineage>
        <taxon>Bacteria</taxon>
        <taxon>Bacillati</taxon>
        <taxon>Actinomycetota</taxon>
        <taxon>Actinomycetes</taxon>
        <taxon>Micrococcales</taxon>
        <taxon>Microbacteriaceae</taxon>
        <taxon>Microbacterium</taxon>
    </lineage>
</organism>
<evidence type="ECO:0000313" key="2">
    <source>
        <dbReference type="EMBL" id="APZ34320.1"/>
    </source>
</evidence>
<evidence type="ECO:0000313" key="3">
    <source>
        <dbReference type="Proteomes" id="UP000187185"/>
    </source>
</evidence>
<feature type="region of interest" description="Disordered" evidence="1">
    <location>
        <begin position="29"/>
        <end position="69"/>
    </location>
</feature>
<proteinExistence type="predicted"/>
<sequence length="90" mass="9283">MHEEGEAALADLVVHHRRVDLAGQSMVSVRPDDIAPNPRATTRYTAPSLPDPGTARADAVPPPPPRVGSATVCACGVTSASAAPKTFART</sequence>
<name>A0A1P8U873_9MICO</name>
<evidence type="ECO:0000256" key="1">
    <source>
        <dbReference type="SAM" id="MobiDB-lite"/>
    </source>
</evidence>
<dbReference type="Proteomes" id="UP000187185">
    <property type="component" value="Chromosome"/>
</dbReference>
<dbReference type="EMBL" id="CP018762">
    <property type="protein sequence ID" value="APZ34320.1"/>
    <property type="molecule type" value="Genomic_DNA"/>
</dbReference>
<accession>A0A1P8U873</accession>
<dbReference type="STRING" id="36805.BOH66_08745"/>
<keyword evidence="3" id="KW-1185">Reference proteome</keyword>
<protein>
    <submittedName>
        <fullName evidence="2">Uncharacterized protein</fullName>
    </submittedName>
</protein>
<gene>
    <name evidence="2" type="ORF">BOH66_08745</name>
</gene>
<dbReference type="AlphaFoldDB" id="A0A1P8U873"/>